<dbReference type="Proteomes" id="UP000324974">
    <property type="component" value="Chromosome"/>
</dbReference>
<protein>
    <recommendedName>
        <fullName evidence="4">RND transporter</fullName>
    </recommendedName>
</protein>
<evidence type="ECO:0000256" key="1">
    <source>
        <dbReference type="SAM" id="MobiDB-lite"/>
    </source>
</evidence>
<dbReference type="AlphaFoldDB" id="A0A5C1ALS5"/>
<dbReference type="EMBL" id="CP042425">
    <property type="protein sequence ID" value="QEL20369.1"/>
    <property type="molecule type" value="Genomic_DNA"/>
</dbReference>
<name>A0A5C1ALS5_9BACT</name>
<accession>A0A5C1ALS5</accession>
<dbReference type="KEGG" id="lrs:PX52LOC_07462"/>
<proteinExistence type="predicted"/>
<reference evidence="3" key="1">
    <citation type="submission" date="2019-08" db="EMBL/GenBank/DDBJ databases">
        <title>Limnoglobus roseus gen. nov., sp. nov., a novel freshwater planctomycete with a giant genome from the family Gemmataceae.</title>
        <authorList>
            <person name="Kulichevskaya I.S."/>
            <person name="Naumoff D.G."/>
            <person name="Miroshnikov K."/>
            <person name="Ivanova A."/>
            <person name="Philippov D.A."/>
            <person name="Hakobyan A."/>
            <person name="Rijpstra I.C."/>
            <person name="Sinninghe Damste J.S."/>
            <person name="Liesack W."/>
            <person name="Dedysh S.N."/>
        </authorList>
    </citation>
    <scope>NUCLEOTIDE SEQUENCE [LARGE SCALE GENOMIC DNA]</scope>
    <source>
        <strain evidence="3">PX52</strain>
    </source>
</reference>
<gene>
    <name evidence="2" type="ORF">PX52LOC_07462</name>
</gene>
<organism evidence="2 3">
    <name type="scientific">Limnoglobus roseus</name>
    <dbReference type="NCBI Taxonomy" id="2598579"/>
    <lineage>
        <taxon>Bacteria</taxon>
        <taxon>Pseudomonadati</taxon>
        <taxon>Planctomycetota</taxon>
        <taxon>Planctomycetia</taxon>
        <taxon>Gemmatales</taxon>
        <taxon>Gemmataceae</taxon>
        <taxon>Limnoglobus</taxon>
    </lineage>
</organism>
<feature type="region of interest" description="Disordered" evidence="1">
    <location>
        <begin position="19"/>
        <end position="45"/>
    </location>
</feature>
<sequence>MSLALFVGLSLLVGCEKKTEPAAEKKVASKEKAEPKEGGGKHDTWWCDEHGVKEADCSMCSAKAAKAFQDKGDWCKDHNRAKSQCFICDPKLQEKFAAEYVAKYGKQPPEPEGQKPDAK</sequence>
<evidence type="ECO:0000313" key="3">
    <source>
        <dbReference type="Proteomes" id="UP000324974"/>
    </source>
</evidence>
<evidence type="ECO:0000313" key="2">
    <source>
        <dbReference type="EMBL" id="QEL20369.1"/>
    </source>
</evidence>
<keyword evidence="3" id="KW-1185">Reference proteome</keyword>
<evidence type="ECO:0008006" key="4">
    <source>
        <dbReference type="Google" id="ProtNLM"/>
    </source>
</evidence>